<dbReference type="GO" id="GO:0004150">
    <property type="term" value="F:dihydroneopterin aldolase activity"/>
    <property type="evidence" value="ECO:0007669"/>
    <property type="project" value="UniProtKB-UniRule"/>
</dbReference>
<dbReference type="CDD" id="cd00739">
    <property type="entry name" value="DHPS"/>
    <property type="match status" value="1"/>
</dbReference>
<comment type="pathway">
    <text evidence="5">Cofactor biosynthesis; tetrahydrofolate biosynthesis; 2-amino-4-hydroxy-6-hydroxymethyl-7,8-dihydropteridine diphosphate from 7,8-dihydroneopterin triphosphate: step 4/4.</text>
</comment>
<feature type="domain" description="Pterin-binding" evidence="17">
    <location>
        <begin position="483"/>
        <end position="783"/>
    </location>
</feature>
<dbReference type="Pfam" id="PF00809">
    <property type="entry name" value="Pterin_bind"/>
    <property type="match status" value="1"/>
</dbReference>
<dbReference type="AlphaFoldDB" id="G8JML8"/>
<evidence type="ECO:0000256" key="12">
    <source>
        <dbReference type="ARBA" id="ARBA00022840"/>
    </source>
</evidence>
<dbReference type="GO" id="GO:0046872">
    <property type="term" value="F:metal ion binding"/>
    <property type="evidence" value="ECO:0007669"/>
    <property type="project" value="UniProtKB-UniRule"/>
</dbReference>
<dbReference type="UniPathway" id="UPA00077">
    <property type="reaction ID" value="UER00155"/>
</dbReference>
<comment type="catalytic activity">
    <reaction evidence="1">
        <text>(7,8-dihydropterin-6-yl)methyl diphosphate + 4-aminobenzoate = 7,8-dihydropteroate + diphosphate</text>
        <dbReference type="Rhea" id="RHEA:19949"/>
        <dbReference type="ChEBI" id="CHEBI:17836"/>
        <dbReference type="ChEBI" id="CHEBI:17839"/>
        <dbReference type="ChEBI" id="CHEBI:33019"/>
        <dbReference type="ChEBI" id="CHEBI:72950"/>
        <dbReference type="EC" id="2.5.1.15"/>
    </reaction>
</comment>
<dbReference type="PANTHER" id="PTHR20941">
    <property type="entry name" value="FOLATE SYNTHESIS PROTEINS"/>
    <property type="match status" value="1"/>
</dbReference>
<dbReference type="PROSITE" id="PS00792">
    <property type="entry name" value="DHPS_1"/>
    <property type="match status" value="1"/>
</dbReference>
<evidence type="ECO:0000256" key="4">
    <source>
        <dbReference type="ARBA" id="ARBA00004763"/>
    </source>
</evidence>
<dbReference type="GO" id="GO:0016301">
    <property type="term" value="F:kinase activity"/>
    <property type="evidence" value="ECO:0007669"/>
    <property type="project" value="UniProtKB-UniRule"/>
</dbReference>
<dbReference type="FunCoup" id="G8JML8">
    <property type="interactions" value="245"/>
</dbReference>
<sequence length="791" mass="88949">MRRVGELRDAVYIHKLSLNALVGPDRWNRVTPQKLLMSMKMVTDFRESSATDDLKYSLDYAKISSDITEFVTTRDHLSLRELGKSVVDYSISKYEGIEALELEVNCPTSHIRCGSVDVIVSSNPHVDDIIVISDLKLLTLVGIFNFERLTKQFVNFNISFSLLKGYKMLSIKSIIDNVISSVENAEFKTVEALVEEVARVVTSDDYFQANKSVEVKIKVLKLNALMETQGVGVSCIRSLNDLCGKGAQVNKVKFNFGGNLPIMQEQRIGETECYTAMLAVGSNSGDRFKNIVECINLLKDDIKVDVIQVSSLFETKPMYFEDQKRFFNGVIEIRTQHDPLELLKLCKRIEYEDMKRVKLIENGPRCIDLDIVMMKKSDGQHVLWNSDELVIPHSRMLERTFVLEPLCELVAFSEVHPITGEFLHDRLKELYETGNNEQLLQKLVPLPQANFKSITDCRFLTFETAYERDAITGTLIRQTTSNTQIMGILNVTPDSFSDGSSDYRNVKYHVDKVKKMVEEALTFQKFVIIDVGGCSTRPGALQIDLQEELTRVIPVIRNIRECSELPQDRIVLSVDTYRSEVAKAAIEAGVDMVNDISGGRLDANMFKVIAANPNIAYVLSHIRGDISNMMNMVEYGDEVSSIAVEEFICGRRDSLVGTELVRNVAREIAESFLKAMTAGVKRWQIILDPGIGFGKTGKQNVEIIKHIPVLKNYSCVKDNRFVSFSNLPVLLGPSRKKFIGTIIQESDAEKRDVVIGAVAASCVGYGVDIFRVHDVSNSSRIIKLADALYRS</sequence>
<dbReference type="EMBL" id="CP002497">
    <property type="protein sequence ID" value="AET37373.1"/>
    <property type="molecule type" value="Genomic_DNA"/>
</dbReference>
<keyword evidence="12 16" id="KW-0067">ATP-binding</keyword>
<protein>
    <recommendedName>
        <fullName evidence="16">Folic acid synthesis protein fol1</fullName>
    </recommendedName>
</protein>
<keyword evidence="9 16" id="KW-0479">Metal-binding</keyword>
<dbReference type="Pfam" id="PF02152">
    <property type="entry name" value="FolB"/>
    <property type="match status" value="2"/>
</dbReference>
<dbReference type="eggNOG" id="KOG2544">
    <property type="taxonomic scope" value="Eukaryota"/>
</dbReference>
<dbReference type="InterPro" id="IPR000489">
    <property type="entry name" value="Pterin-binding_dom"/>
</dbReference>
<dbReference type="CDD" id="cd00483">
    <property type="entry name" value="HPPK"/>
    <property type="match status" value="1"/>
</dbReference>
<dbReference type="InterPro" id="IPR043133">
    <property type="entry name" value="GTP-CH-I_C/QueF"/>
</dbReference>
<keyword evidence="13 16" id="KW-0460">Magnesium</keyword>
<evidence type="ECO:0000313" key="19">
    <source>
        <dbReference type="Proteomes" id="UP000006790"/>
    </source>
</evidence>
<proteinExistence type="inferred from homology"/>
<comment type="function">
    <text evidence="16">Catalyzes three sequential steps of tetrahydrofolate biosynthesis.</text>
</comment>
<keyword evidence="8 16" id="KW-0808">Transferase</keyword>
<dbReference type="NCBIfam" id="TIGR00526">
    <property type="entry name" value="folB_dom"/>
    <property type="match status" value="2"/>
</dbReference>
<dbReference type="InterPro" id="IPR006390">
    <property type="entry name" value="DHP_synth_dom"/>
</dbReference>
<reference evidence="19" key="1">
    <citation type="journal article" date="2012" name="G3 (Bethesda)">
        <title>Pichia sorbitophila, an interspecies yeast hybrid reveals early steps of genome resolution following polyploidization.</title>
        <authorList>
            <person name="Leh Louis V."/>
            <person name="Despons L."/>
            <person name="Friedrich A."/>
            <person name="Martin T."/>
            <person name="Durrens P."/>
            <person name="Casaregola S."/>
            <person name="Neuveglise C."/>
            <person name="Fairhead C."/>
            <person name="Marck C."/>
            <person name="Cruz J.A."/>
            <person name="Straub M.L."/>
            <person name="Kugler V."/>
            <person name="Sacerdot C."/>
            <person name="Uzunov Z."/>
            <person name="Thierry A."/>
            <person name="Weiss S."/>
            <person name="Bleykasten C."/>
            <person name="De Montigny J."/>
            <person name="Jacques N."/>
            <person name="Jung P."/>
            <person name="Lemaire M."/>
            <person name="Mallet S."/>
            <person name="Morel G."/>
            <person name="Richard G.F."/>
            <person name="Sarkar A."/>
            <person name="Savel G."/>
            <person name="Schacherer J."/>
            <person name="Seret M.L."/>
            <person name="Talla E."/>
            <person name="Samson G."/>
            <person name="Jubin C."/>
            <person name="Poulain J."/>
            <person name="Vacherie B."/>
            <person name="Barbe V."/>
            <person name="Pelletier E."/>
            <person name="Sherman D.J."/>
            <person name="Westhof E."/>
            <person name="Weissenbach J."/>
            <person name="Baret P.V."/>
            <person name="Wincker P."/>
            <person name="Gaillardin C."/>
            <person name="Dujon B."/>
            <person name="Souciet J.L."/>
        </authorList>
    </citation>
    <scope>NUCLEOTIDE SEQUENCE [LARGE SCALE GENOMIC DNA]</scope>
    <source>
        <strain evidence="19">CBS 270.75 / DBVPG 7215 / KCTC 17166 / NRRL Y-17582</strain>
    </source>
</reference>
<comment type="similarity">
    <text evidence="7 16">In the C-terminal section; belongs to the DHPS family.</text>
</comment>
<dbReference type="SUPFAM" id="SSF55620">
    <property type="entry name" value="Tetrahydrobiopterin biosynthesis enzymes-like"/>
    <property type="match status" value="2"/>
</dbReference>
<dbReference type="SUPFAM" id="SSF55083">
    <property type="entry name" value="6-hydroxymethyl-7,8-dihydropterin pyrophosphokinase, HPPK"/>
    <property type="match status" value="1"/>
</dbReference>
<dbReference type="InParanoid" id="G8JML8"/>
<evidence type="ECO:0000256" key="9">
    <source>
        <dbReference type="ARBA" id="ARBA00022723"/>
    </source>
</evidence>
<comment type="cofactor">
    <cofactor evidence="3 16">
        <name>Mg(2+)</name>
        <dbReference type="ChEBI" id="CHEBI:18420"/>
    </cofactor>
</comment>
<dbReference type="GO" id="GO:0003848">
    <property type="term" value="F:2-amino-4-hydroxy-6-hydroxymethyldihydropteridine diphosphokinase activity"/>
    <property type="evidence" value="ECO:0007669"/>
    <property type="project" value="UniProtKB-UniRule"/>
</dbReference>
<evidence type="ECO:0000256" key="14">
    <source>
        <dbReference type="ARBA" id="ARBA00022909"/>
    </source>
</evidence>
<comment type="catalytic activity">
    <reaction evidence="2">
        <text>6-hydroxymethyl-7,8-dihydropterin + ATP = (7,8-dihydropterin-6-yl)methyl diphosphate + AMP + H(+)</text>
        <dbReference type="Rhea" id="RHEA:11412"/>
        <dbReference type="ChEBI" id="CHEBI:15378"/>
        <dbReference type="ChEBI" id="CHEBI:30616"/>
        <dbReference type="ChEBI" id="CHEBI:44841"/>
        <dbReference type="ChEBI" id="CHEBI:72950"/>
        <dbReference type="ChEBI" id="CHEBI:456215"/>
        <dbReference type="EC" id="2.7.6.3"/>
    </reaction>
</comment>
<evidence type="ECO:0000256" key="10">
    <source>
        <dbReference type="ARBA" id="ARBA00022741"/>
    </source>
</evidence>
<evidence type="ECO:0000256" key="11">
    <source>
        <dbReference type="ARBA" id="ARBA00022777"/>
    </source>
</evidence>
<evidence type="ECO:0000256" key="7">
    <source>
        <dbReference type="ARBA" id="ARBA00009951"/>
    </source>
</evidence>
<dbReference type="KEGG" id="erc:Ecym_1119"/>
<accession>G8JML8</accession>
<dbReference type="OMA" id="ESEPMYF"/>
<dbReference type="InterPro" id="IPR011005">
    <property type="entry name" value="Dihydropteroate_synth-like_sf"/>
</dbReference>
<dbReference type="PIRSF" id="PIRSF000741">
    <property type="entry name" value="Folic_acid_synth"/>
    <property type="match status" value="1"/>
</dbReference>
<keyword evidence="10 16" id="KW-0547">Nucleotide-binding</keyword>
<dbReference type="InterPro" id="IPR006157">
    <property type="entry name" value="FolB_dom"/>
</dbReference>
<dbReference type="PANTHER" id="PTHR20941:SF1">
    <property type="entry name" value="FOLIC ACID SYNTHESIS PROTEIN FOL1"/>
    <property type="match status" value="1"/>
</dbReference>
<evidence type="ECO:0000313" key="18">
    <source>
        <dbReference type="EMBL" id="AET37373.1"/>
    </source>
</evidence>
<dbReference type="NCBIfam" id="TIGR01498">
    <property type="entry name" value="folK"/>
    <property type="match status" value="1"/>
</dbReference>
<dbReference type="Gene3D" id="3.20.20.20">
    <property type="entry name" value="Dihydropteroate synthase-like"/>
    <property type="match status" value="1"/>
</dbReference>
<evidence type="ECO:0000259" key="17">
    <source>
        <dbReference type="PROSITE" id="PS50972"/>
    </source>
</evidence>
<dbReference type="PROSITE" id="PS50972">
    <property type="entry name" value="PTERIN_BINDING"/>
    <property type="match status" value="1"/>
</dbReference>
<evidence type="ECO:0000256" key="8">
    <source>
        <dbReference type="ARBA" id="ARBA00022679"/>
    </source>
</evidence>
<dbReference type="HOGENOM" id="CLU_008023_2_0_1"/>
<dbReference type="RefSeq" id="XP_003644190.1">
    <property type="nucleotide sequence ID" value="XM_003644142.1"/>
</dbReference>
<keyword evidence="15" id="KW-0511">Multifunctional enzyme</keyword>
<evidence type="ECO:0000256" key="13">
    <source>
        <dbReference type="ARBA" id="ARBA00022842"/>
    </source>
</evidence>
<dbReference type="FunFam" id="3.20.20.20:FF:000014">
    <property type="entry name" value="Folic acid synthesis protein fol1"/>
    <property type="match status" value="1"/>
</dbReference>
<evidence type="ECO:0000256" key="2">
    <source>
        <dbReference type="ARBA" id="ARBA00000198"/>
    </source>
</evidence>
<keyword evidence="14 16" id="KW-0289">Folate biosynthesis</keyword>
<evidence type="ECO:0000256" key="5">
    <source>
        <dbReference type="ARBA" id="ARBA00005051"/>
    </source>
</evidence>
<dbReference type="Gene3D" id="3.30.1130.10">
    <property type="match status" value="2"/>
</dbReference>
<organism evidence="18 19">
    <name type="scientific">Eremothecium cymbalariae (strain CBS 270.75 / DBVPG 7215 / KCTC 17166 / NRRL Y-17582)</name>
    <name type="common">Yeast</name>
    <dbReference type="NCBI Taxonomy" id="931890"/>
    <lineage>
        <taxon>Eukaryota</taxon>
        <taxon>Fungi</taxon>
        <taxon>Dikarya</taxon>
        <taxon>Ascomycota</taxon>
        <taxon>Saccharomycotina</taxon>
        <taxon>Saccharomycetes</taxon>
        <taxon>Saccharomycetales</taxon>
        <taxon>Saccharomycetaceae</taxon>
        <taxon>Eremothecium</taxon>
    </lineage>
</organism>
<comment type="pathway">
    <text evidence="4">Cofactor biosynthesis; tetrahydrofolate biosynthesis; 7,8-dihydrofolate from 2-amino-4-hydroxy-6-hydroxymethyl-7,8-dihydropteridine diphosphate and 4-aminobenzoate: step 1/2.</text>
</comment>
<evidence type="ECO:0000256" key="3">
    <source>
        <dbReference type="ARBA" id="ARBA00001946"/>
    </source>
</evidence>
<keyword evidence="16" id="KW-0456">Lyase</keyword>
<dbReference type="InterPro" id="IPR045031">
    <property type="entry name" value="DHP_synth-like"/>
</dbReference>
<gene>
    <name evidence="18" type="ordered locus">Ecym_1119</name>
</gene>
<dbReference type="GO" id="GO:0004156">
    <property type="term" value="F:dihydropteroate synthase activity"/>
    <property type="evidence" value="ECO:0007669"/>
    <property type="project" value="UniProtKB-UniRule"/>
</dbReference>
<dbReference type="Pfam" id="PF01288">
    <property type="entry name" value="HPPK"/>
    <property type="match status" value="1"/>
</dbReference>
<dbReference type="Proteomes" id="UP000006790">
    <property type="component" value="Chromosome 1"/>
</dbReference>
<dbReference type="GO" id="GO:0046654">
    <property type="term" value="P:tetrahydrofolate biosynthetic process"/>
    <property type="evidence" value="ECO:0007669"/>
    <property type="project" value="UniProtKB-UniRule"/>
</dbReference>
<evidence type="ECO:0000256" key="6">
    <source>
        <dbReference type="ARBA" id="ARBA00009640"/>
    </source>
</evidence>
<dbReference type="InterPro" id="IPR016261">
    <property type="entry name" value="Folic_acid_synth"/>
</dbReference>
<dbReference type="STRING" id="931890.G8JML8"/>
<comment type="similarity">
    <text evidence="6 16">In the N-terminal section; belongs to the DHNA family.</text>
</comment>
<dbReference type="NCBIfam" id="TIGR01496">
    <property type="entry name" value="DHPS"/>
    <property type="match status" value="1"/>
</dbReference>
<evidence type="ECO:0000256" key="15">
    <source>
        <dbReference type="ARBA" id="ARBA00023268"/>
    </source>
</evidence>
<dbReference type="GO" id="GO:0046656">
    <property type="term" value="P:folic acid biosynthetic process"/>
    <property type="evidence" value="ECO:0007669"/>
    <property type="project" value="UniProtKB-UniRule"/>
</dbReference>
<dbReference type="GO" id="GO:0005740">
    <property type="term" value="C:mitochondrial envelope"/>
    <property type="evidence" value="ECO:0007669"/>
    <property type="project" value="EnsemblFungi"/>
</dbReference>
<evidence type="ECO:0000256" key="1">
    <source>
        <dbReference type="ARBA" id="ARBA00000012"/>
    </source>
</evidence>
<dbReference type="SUPFAM" id="SSF51717">
    <property type="entry name" value="Dihydropteroate synthetase-like"/>
    <property type="match status" value="1"/>
</dbReference>
<dbReference type="OrthoDB" id="615426at2759"/>
<name>G8JML8_ERECY</name>
<keyword evidence="19" id="KW-1185">Reference proteome</keyword>
<dbReference type="InterPro" id="IPR000550">
    <property type="entry name" value="Hppk"/>
</dbReference>
<dbReference type="Gene3D" id="3.30.70.560">
    <property type="entry name" value="7,8-Dihydro-6-hydroxymethylpterin-pyrophosphokinase HPPK"/>
    <property type="match status" value="1"/>
</dbReference>
<dbReference type="SMART" id="SM00905">
    <property type="entry name" value="FolB"/>
    <property type="match status" value="2"/>
</dbReference>
<comment type="similarity">
    <text evidence="16">In the central section; belongs to the HPPK family.</text>
</comment>
<dbReference type="InterPro" id="IPR035907">
    <property type="entry name" value="Hppk_sf"/>
</dbReference>
<dbReference type="GeneID" id="11469577"/>
<evidence type="ECO:0000256" key="16">
    <source>
        <dbReference type="PIRNR" id="PIRNR000741"/>
    </source>
</evidence>
<dbReference type="GO" id="GO:0005524">
    <property type="term" value="F:ATP binding"/>
    <property type="evidence" value="ECO:0007669"/>
    <property type="project" value="UniProtKB-UniRule"/>
</dbReference>
<keyword evidence="11 16" id="KW-0418">Kinase</keyword>